<evidence type="ECO:0008006" key="6">
    <source>
        <dbReference type="Google" id="ProtNLM"/>
    </source>
</evidence>
<feature type="transmembrane region" description="Helical" evidence="1">
    <location>
        <begin position="175"/>
        <end position="193"/>
    </location>
</feature>
<dbReference type="InterPro" id="IPR013216">
    <property type="entry name" value="Methyltransf_11"/>
</dbReference>
<dbReference type="Gene3D" id="3.40.50.150">
    <property type="entry name" value="Vaccinia Virus protein VP39"/>
    <property type="match status" value="1"/>
</dbReference>
<keyword evidence="1" id="KW-1133">Transmembrane helix</keyword>
<dbReference type="Pfam" id="PF03151">
    <property type="entry name" value="TPT"/>
    <property type="match status" value="1"/>
</dbReference>
<organism evidence="4 5">
    <name type="scientific">Chlorella ohadii</name>
    <dbReference type="NCBI Taxonomy" id="2649997"/>
    <lineage>
        <taxon>Eukaryota</taxon>
        <taxon>Viridiplantae</taxon>
        <taxon>Chlorophyta</taxon>
        <taxon>core chlorophytes</taxon>
        <taxon>Trebouxiophyceae</taxon>
        <taxon>Chlorellales</taxon>
        <taxon>Chlorellaceae</taxon>
        <taxon>Chlorella clade</taxon>
        <taxon>Chlorella</taxon>
    </lineage>
</organism>
<accession>A0AAD5DZ54</accession>
<keyword evidence="1" id="KW-0812">Transmembrane</keyword>
<dbReference type="InterPro" id="IPR004853">
    <property type="entry name" value="Sugar_P_trans_dom"/>
</dbReference>
<feature type="transmembrane region" description="Helical" evidence="1">
    <location>
        <begin position="98"/>
        <end position="118"/>
    </location>
</feature>
<feature type="transmembrane region" description="Helical" evidence="1">
    <location>
        <begin position="151"/>
        <end position="169"/>
    </location>
</feature>
<dbReference type="Proteomes" id="UP001205105">
    <property type="component" value="Unassembled WGS sequence"/>
</dbReference>
<dbReference type="AlphaFoldDB" id="A0AAD5DZ54"/>
<keyword evidence="1" id="KW-0472">Membrane</keyword>
<evidence type="ECO:0000259" key="3">
    <source>
        <dbReference type="Pfam" id="PF08241"/>
    </source>
</evidence>
<feature type="transmembrane region" description="Helical" evidence="1">
    <location>
        <begin position="205"/>
        <end position="226"/>
    </location>
</feature>
<dbReference type="PANTHER" id="PTHR43591:SF99">
    <property type="entry name" value="OS06G0646000 PROTEIN"/>
    <property type="match status" value="1"/>
</dbReference>
<dbReference type="CDD" id="cd02440">
    <property type="entry name" value="AdoMet_MTases"/>
    <property type="match status" value="1"/>
</dbReference>
<feature type="transmembrane region" description="Helical" evidence="1">
    <location>
        <begin position="59"/>
        <end position="78"/>
    </location>
</feature>
<dbReference type="Pfam" id="PF08241">
    <property type="entry name" value="Methyltransf_11"/>
    <property type="match status" value="1"/>
</dbReference>
<feature type="transmembrane region" description="Helical" evidence="1">
    <location>
        <begin position="238"/>
        <end position="257"/>
    </location>
</feature>
<evidence type="ECO:0000256" key="1">
    <source>
        <dbReference type="SAM" id="Phobius"/>
    </source>
</evidence>
<dbReference type="PANTHER" id="PTHR43591">
    <property type="entry name" value="METHYLTRANSFERASE"/>
    <property type="match status" value="1"/>
</dbReference>
<proteinExistence type="predicted"/>
<reference evidence="4" key="1">
    <citation type="submission" date="2020-11" db="EMBL/GenBank/DDBJ databases">
        <title>Chlorella ohadii genome sequencing and assembly.</title>
        <authorList>
            <person name="Murik O."/>
            <person name="Treves H."/>
            <person name="Kedem I."/>
            <person name="Shotland Y."/>
            <person name="Kaplan A."/>
        </authorList>
    </citation>
    <scope>NUCLEOTIDE SEQUENCE</scope>
    <source>
        <strain evidence="4">1</strain>
    </source>
</reference>
<protein>
    <recommendedName>
        <fullName evidence="6">Methyltransferase type 11 domain-containing protein</fullName>
    </recommendedName>
</protein>
<evidence type="ECO:0000313" key="5">
    <source>
        <dbReference type="Proteomes" id="UP001205105"/>
    </source>
</evidence>
<dbReference type="GO" id="GO:0008757">
    <property type="term" value="F:S-adenosylmethionine-dependent methyltransferase activity"/>
    <property type="evidence" value="ECO:0007669"/>
    <property type="project" value="InterPro"/>
</dbReference>
<feature type="domain" description="Sugar phosphate transporter" evidence="2">
    <location>
        <begin position="32"/>
        <end position="311"/>
    </location>
</feature>
<gene>
    <name evidence="4" type="ORF">COHA_000657</name>
</gene>
<dbReference type="EMBL" id="JADXDR010000013">
    <property type="protein sequence ID" value="KAI7845741.1"/>
    <property type="molecule type" value="Genomic_DNA"/>
</dbReference>
<name>A0AAD5DZ54_9CHLO</name>
<sequence length="602" mass="65674">MGSSTLQRVSPTKLGPLPPALAPPPSLLTRLLACLQYAFLSIAITLFNRAVFSVYHFNYPSTVTLLQILVSLVFMYALRAAGAMQFSSLTLQGARKVAPLALFWWLYVVSGVTALRYLNVPMYSVIRRSTTLLVVGGEFWLFNKRPSRRSLAALLLMVCGAVVAGLTDLTFNLPGYIWVSICVVSTAAYLLLIKKLQDSTGMSQNTLLLYNNVLALPLMAAFMLLATNEAAELWDPRFVLFLLLSCSQAFLLNLCIFRCTLVNSPLATNVTGQMKDILTTALGMVIFQDVKYSTLNICGILLGLTGSVTYSAVSYLESSKAAARNAKTTELQLTNAGGQPTGDLRCPRCARSFASNATYVDLTLTSGVQQKAYKQRQWGGTTLFQSPVVSFVYERGWRQGFAWAGFPGVDKEFDYAMEYLAPAYGETLVDMSCGSGLFSRRFLKSGRFAGVIAADFSESMLGQAKQYLNEDPSLDPSRYLLLRADVGRLPFATGSVAALHAGAAIHCWPNPSAALAEISRVLRPGGLFVASTFLNFTAPLGQVVGDELVAPLSQLDPGGPNTMRWWSEPELKELCDTVGLVNFRRARSNRFILFAASKPHQA</sequence>
<dbReference type="InterPro" id="IPR029063">
    <property type="entry name" value="SAM-dependent_MTases_sf"/>
</dbReference>
<feature type="domain" description="Methyltransferase type 11" evidence="3">
    <location>
        <begin position="429"/>
        <end position="529"/>
    </location>
</feature>
<keyword evidence="5" id="KW-1185">Reference proteome</keyword>
<feature type="transmembrane region" description="Helical" evidence="1">
    <location>
        <begin position="27"/>
        <end position="47"/>
    </location>
</feature>
<dbReference type="SUPFAM" id="SSF53335">
    <property type="entry name" value="S-adenosyl-L-methionine-dependent methyltransferases"/>
    <property type="match status" value="1"/>
</dbReference>
<evidence type="ECO:0000313" key="4">
    <source>
        <dbReference type="EMBL" id="KAI7845741.1"/>
    </source>
</evidence>
<evidence type="ECO:0000259" key="2">
    <source>
        <dbReference type="Pfam" id="PF03151"/>
    </source>
</evidence>
<comment type="caution">
    <text evidence="4">The sequence shown here is derived from an EMBL/GenBank/DDBJ whole genome shotgun (WGS) entry which is preliminary data.</text>
</comment>